<dbReference type="GO" id="GO:0003677">
    <property type="term" value="F:DNA binding"/>
    <property type="evidence" value="ECO:0007669"/>
    <property type="project" value="InterPro"/>
</dbReference>
<dbReference type="Pfam" id="PF01381">
    <property type="entry name" value="HTH_3"/>
    <property type="match status" value="1"/>
</dbReference>
<evidence type="ECO:0000313" key="2">
    <source>
        <dbReference type="EMBL" id="MBF2230851.1"/>
    </source>
</evidence>
<dbReference type="RefSeq" id="WP_002504790.1">
    <property type="nucleotide sequence ID" value="NZ_CP045648.1"/>
</dbReference>
<dbReference type="OrthoDB" id="2168837at2"/>
<evidence type="ECO:0000313" key="3">
    <source>
        <dbReference type="Proteomes" id="UP000648077"/>
    </source>
</evidence>
<dbReference type="EMBL" id="JACGQI010000020">
    <property type="protein sequence ID" value="MBF2230851.1"/>
    <property type="molecule type" value="Genomic_DNA"/>
</dbReference>
<proteinExistence type="predicted"/>
<dbReference type="InterPro" id="IPR001387">
    <property type="entry name" value="Cro/C1-type_HTH"/>
</dbReference>
<dbReference type="SUPFAM" id="SSF47413">
    <property type="entry name" value="lambda repressor-like DNA-binding domains"/>
    <property type="match status" value="1"/>
</dbReference>
<comment type="caution">
    <text evidence="2">The sequence shown here is derived from an EMBL/GenBank/DDBJ whole genome shotgun (WGS) entry which is preliminary data.</text>
</comment>
<dbReference type="PROSITE" id="PS50943">
    <property type="entry name" value="HTH_CROC1"/>
    <property type="match status" value="1"/>
</dbReference>
<name>A0A8X8G216_STAEP</name>
<dbReference type="CDD" id="cd00093">
    <property type="entry name" value="HTH_XRE"/>
    <property type="match status" value="1"/>
</dbReference>
<accession>A0A8X8G216</accession>
<dbReference type="InterPro" id="IPR010982">
    <property type="entry name" value="Lambda_DNA-bd_dom_sf"/>
</dbReference>
<reference evidence="2" key="1">
    <citation type="submission" date="2020-08" db="EMBL/GenBank/DDBJ databases">
        <title>Changes in the skin microbiome associated with squamous cell carcinoma in transplant recipients.</title>
        <authorList>
            <person name="Zaugg J."/>
            <person name="Krueger A."/>
            <person name="Lachner N."/>
        </authorList>
    </citation>
    <scope>NUCLEOTIDE SEQUENCE</scope>
    <source>
        <strain evidence="2">R5988</strain>
    </source>
</reference>
<dbReference type="AlphaFoldDB" id="A0A8X8G216"/>
<dbReference type="Gene3D" id="1.10.260.40">
    <property type="entry name" value="lambda repressor-like DNA-binding domains"/>
    <property type="match status" value="1"/>
</dbReference>
<organism evidence="2 3">
    <name type="scientific">Staphylococcus epidermidis</name>
    <dbReference type="NCBI Taxonomy" id="1282"/>
    <lineage>
        <taxon>Bacteria</taxon>
        <taxon>Bacillati</taxon>
        <taxon>Bacillota</taxon>
        <taxon>Bacilli</taxon>
        <taxon>Bacillales</taxon>
        <taxon>Staphylococcaceae</taxon>
        <taxon>Staphylococcus</taxon>
    </lineage>
</organism>
<feature type="domain" description="HTH cro/C1-type" evidence="1">
    <location>
        <begin position="7"/>
        <end position="61"/>
    </location>
</feature>
<evidence type="ECO:0000259" key="1">
    <source>
        <dbReference type="PROSITE" id="PS50943"/>
    </source>
</evidence>
<protein>
    <submittedName>
        <fullName evidence="2">Helix-turn-helix transcriptional regulator</fullName>
    </submittedName>
</protein>
<gene>
    <name evidence="2" type="ORF">H3963_10490</name>
</gene>
<dbReference type="SMART" id="SM00530">
    <property type="entry name" value="HTH_XRE"/>
    <property type="match status" value="1"/>
</dbReference>
<sequence length="71" mass="8100">MTLGQRIKEHRLNLGETMEEFGQRFNAKSGVVSNWENNIQKPNIKRLKLIADDMNITVTELLNGSEKDGDL</sequence>
<dbReference type="Proteomes" id="UP000648077">
    <property type="component" value="Unassembled WGS sequence"/>
</dbReference>